<reference evidence="2 3" key="1">
    <citation type="journal article" date="2019" name="Nat. Microbiol.">
        <title>Mediterranean grassland soil C-N compound turnover is dependent on rainfall and depth, and is mediated by genomically divergent microorganisms.</title>
        <authorList>
            <person name="Diamond S."/>
            <person name="Andeer P.F."/>
            <person name="Li Z."/>
            <person name="Crits-Christoph A."/>
            <person name="Burstein D."/>
            <person name="Anantharaman K."/>
            <person name="Lane K.R."/>
            <person name="Thomas B.C."/>
            <person name="Pan C."/>
            <person name="Northen T.R."/>
            <person name="Banfield J.F."/>
        </authorList>
    </citation>
    <scope>NUCLEOTIDE SEQUENCE [LARGE SCALE GENOMIC DNA]</scope>
    <source>
        <strain evidence="2">WS_8</strain>
    </source>
</reference>
<keyword evidence="1" id="KW-0812">Transmembrane</keyword>
<name>A0A538TUX4_UNCEI</name>
<evidence type="ECO:0000313" key="3">
    <source>
        <dbReference type="Proteomes" id="UP000316609"/>
    </source>
</evidence>
<protein>
    <submittedName>
        <fullName evidence="2">DUF4383 domain-containing protein</fullName>
    </submittedName>
</protein>
<feature type="transmembrane region" description="Helical" evidence="1">
    <location>
        <begin position="40"/>
        <end position="57"/>
    </location>
</feature>
<evidence type="ECO:0000313" key="2">
    <source>
        <dbReference type="EMBL" id="TMQ67424.1"/>
    </source>
</evidence>
<proteinExistence type="predicted"/>
<keyword evidence="1" id="KW-1133">Transmembrane helix</keyword>
<accession>A0A538TUX4</accession>
<dbReference type="Proteomes" id="UP000316609">
    <property type="component" value="Unassembled WGS sequence"/>
</dbReference>
<dbReference type="EMBL" id="VBOY01000039">
    <property type="protein sequence ID" value="TMQ67424.1"/>
    <property type="molecule type" value="Genomic_DNA"/>
</dbReference>
<sequence length="118" mass="11986">MARPFCTLLGIVLLCVGLWGLVTGAHAHELVVFGINGNHNLVHVLSGILGIIAAFAGRGAAKTFCLVFGAIYGVVAVAGFVNISAVVELLNLNLADNLLHGGIAAACLVVGSVPERTA</sequence>
<gene>
    <name evidence="2" type="ORF">E6K78_04805</name>
</gene>
<feature type="transmembrane region" description="Helical" evidence="1">
    <location>
        <begin position="64"/>
        <end position="85"/>
    </location>
</feature>
<dbReference type="Pfam" id="PF14325">
    <property type="entry name" value="DUF4383"/>
    <property type="match status" value="1"/>
</dbReference>
<comment type="caution">
    <text evidence="2">The sequence shown here is derived from an EMBL/GenBank/DDBJ whole genome shotgun (WGS) entry which is preliminary data.</text>
</comment>
<keyword evidence="1" id="KW-0472">Membrane</keyword>
<evidence type="ECO:0000256" key="1">
    <source>
        <dbReference type="SAM" id="Phobius"/>
    </source>
</evidence>
<organism evidence="2 3">
    <name type="scientific">Eiseniibacteriota bacterium</name>
    <dbReference type="NCBI Taxonomy" id="2212470"/>
    <lineage>
        <taxon>Bacteria</taxon>
        <taxon>Candidatus Eiseniibacteriota</taxon>
    </lineage>
</organism>
<dbReference type="AlphaFoldDB" id="A0A538TUX4"/>